<dbReference type="Proteomes" id="UP000604825">
    <property type="component" value="Unassembled WGS sequence"/>
</dbReference>
<comment type="caution">
    <text evidence="2">The sequence shown here is derived from an EMBL/GenBank/DDBJ whole genome shotgun (WGS) entry which is preliminary data.</text>
</comment>
<evidence type="ECO:0000313" key="3">
    <source>
        <dbReference type="Proteomes" id="UP000604825"/>
    </source>
</evidence>
<dbReference type="EMBL" id="CAJGYO010000011">
    <property type="protein sequence ID" value="CAD6259632.1"/>
    <property type="molecule type" value="Genomic_DNA"/>
</dbReference>
<evidence type="ECO:0000256" key="1">
    <source>
        <dbReference type="SAM" id="MobiDB-lite"/>
    </source>
</evidence>
<keyword evidence="3" id="KW-1185">Reference proteome</keyword>
<organism evidence="2 3">
    <name type="scientific">Miscanthus lutarioriparius</name>
    <dbReference type="NCBI Taxonomy" id="422564"/>
    <lineage>
        <taxon>Eukaryota</taxon>
        <taxon>Viridiplantae</taxon>
        <taxon>Streptophyta</taxon>
        <taxon>Embryophyta</taxon>
        <taxon>Tracheophyta</taxon>
        <taxon>Spermatophyta</taxon>
        <taxon>Magnoliopsida</taxon>
        <taxon>Liliopsida</taxon>
        <taxon>Poales</taxon>
        <taxon>Poaceae</taxon>
        <taxon>PACMAD clade</taxon>
        <taxon>Panicoideae</taxon>
        <taxon>Andropogonodae</taxon>
        <taxon>Andropogoneae</taxon>
        <taxon>Saccharinae</taxon>
        <taxon>Miscanthus</taxon>
    </lineage>
</organism>
<feature type="compositionally biased region" description="Low complexity" evidence="1">
    <location>
        <begin position="47"/>
        <end position="66"/>
    </location>
</feature>
<evidence type="ECO:0000313" key="2">
    <source>
        <dbReference type="EMBL" id="CAD6259632.1"/>
    </source>
</evidence>
<dbReference type="AlphaFoldDB" id="A0A811QTU7"/>
<name>A0A811QTU7_9POAL</name>
<gene>
    <name evidence="2" type="ORF">NCGR_LOCUS43069</name>
</gene>
<sequence>MAGGRAASAVLPRSPLAIHNWENGDGNRHCLWRRPVGRSRQLCSLAAAQQSSQRPPRSSGPLLLAPVSFRCERTGTAGGPDQGLEPSERREGRGAGEEGRNRRVRESGGKERGRGRWREGARLAR</sequence>
<accession>A0A811QTU7</accession>
<feature type="region of interest" description="Disordered" evidence="1">
    <location>
        <begin position="47"/>
        <end position="125"/>
    </location>
</feature>
<feature type="compositionally biased region" description="Basic and acidic residues" evidence="1">
    <location>
        <begin position="86"/>
        <end position="125"/>
    </location>
</feature>
<reference evidence="2" key="1">
    <citation type="submission" date="2020-10" db="EMBL/GenBank/DDBJ databases">
        <authorList>
            <person name="Han B."/>
            <person name="Lu T."/>
            <person name="Zhao Q."/>
            <person name="Huang X."/>
            <person name="Zhao Y."/>
        </authorList>
    </citation>
    <scope>NUCLEOTIDE SEQUENCE</scope>
</reference>
<protein>
    <submittedName>
        <fullName evidence="2">Uncharacterized protein</fullName>
    </submittedName>
</protein>
<proteinExistence type="predicted"/>